<dbReference type="InterPro" id="IPR003660">
    <property type="entry name" value="HAMP_dom"/>
</dbReference>
<keyword evidence="10" id="KW-1133">Transmembrane helix</keyword>
<dbReference type="SMART" id="SM00388">
    <property type="entry name" value="HisKA"/>
    <property type="match status" value="1"/>
</dbReference>
<dbReference type="Gene3D" id="3.30.565.10">
    <property type="entry name" value="Histidine kinase-like ATPase, C-terminal domain"/>
    <property type="match status" value="1"/>
</dbReference>
<dbReference type="InterPro" id="IPR005467">
    <property type="entry name" value="His_kinase_dom"/>
</dbReference>
<dbReference type="PANTHER" id="PTHR42878:SF7">
    <property type="entry name" value="SENSOR HISTIDINE KINASE GLRK"/>
    <property type="match status" value="1"/>
</dbReference>
<keyword evidence="14" id="KW-1185">Reference proteome</keyword>
<dbReference type="InterPro" id="IPR036890">
    <property type="entry name" value="HATPase_C_sf"/>
</dbReference>
<keyword evidence="9" id="KW-0902">Two-component regulatory system</keyword>
<feature type="transmembrane region" description="Helical" evidence="10">
    <location>
        <begin position="12"/>
        <end position="34"/>
    </location>
</feature>
<dbReference type="SMART" id="SM00387">
    <property type="entry name" value="HATPase_c"/>
    <property type="match status" value="1"/>
</dbReference>
<dbReference type="InterPro" id="IPR004358">
    <property type="entry name" value="Sig_transdc_His_kin-like_C"/>
</dbReference>
<dbReference type="EC" id="2.7.13.3" evidence="3"/>
<evidence type="ECO:0000256" key="1">
    <source>
        <dbReference type="ARBA" id="ARBA00000085"/>
    </source>
</evidence>
<dbReference type="Pfam" id="PF00672">
    <property type="entry name" value="HAMP"/>
    <property type="match status" value="1"/>
</dbReference>
<sequence length="470" mass="52931">MKVRSSIRSRIIINFGAIVIATVIVLEVFFVIFVQNYYFGGVEQILRDRVTMTSEFLNRYFNYSTAQEKSKFLFENSMSSYDSKFLIQILDSNATVIMDSNGFSDPVPIESEDVKAAFENRLVIYEGKSEVTGERIMSATRPLVRYNQIDGAIRFTVSLDSVYKEVRQYVLGGILLGFTVILFFMVMAIIISKSIVNPIKQLNTVAKHMALGDFEKKAIKMYDDEIGQLSDTMNFMAEEILKADKLKIDFISSISHELRTPLTSIKGWSETLLAGDIEKNSELDIGLNIISGETDRLKDIVEELLDFSRLESTTMRVNMKPMSPKKVLEEVYKQFIPRAEGINLTCNSQGEETFVMGDVNRIRQVFINLLANALKFTPQGGTIHLEAIGYKEKIEINISDTGIGISKENIEKIREKFYKVSHNSPGSGLGLSIVDEILKIHSSTMEIESEIGKGTVIKIIMPSITSKESI</sequence>
<evidence type="ECO:0000313" key="13">
    <source>
        <dbReference type="EMBL" id="MBP2028313.1"/>
    </source>
</evidence>
<dbReference type="PROSITE" id="PS50885">
    <property type="entry name" value="HAMP"/>
    <property type="match status" value="1"/>
</dbReference>
<evidence type="ECO:0000256" key="4">
    <source>
        <dbReference type="ARBA" id="ARBA00022553"/>
    </source>
</evidence>
<evidence type="ECO:0000256" key="2">
    <source>
        <dbReference type="ARBA" id="ARBA00004370"/>
    </source>
</evidence>
<dbReference type="InterPro" id="IPR003594">
    <property type="entry name" value="HATPase_dom"/>
</dbReference>
<dbReference type="Gene3D" id="1.10.287.130">
    <property type="match status" value="1"/>
</dbReference>
<dbReference type="InterPro" id="IPR003661">
    <property type="entry name" value="HisK_dim/P_dom"/>
</dbReference>
<evidence type="ECO:0000256" key="6">
    <source>
        <dbReference type="ARBA" id="ARBA00022741"/>
    </source>
</evidence>
<dbReference type="InterPro" id="IPR036097">
    <property type="entry name" value="HisK_dim/P_sf"/>
</dbReference>
<feature type="transmembrane region" description="Helical" evidence="10">
    <location>
        <begin position="169"/>
        <end position="191"/>
    </location>
</feature>
<dbReference type="Pfam" id="PF02518">
    <property type="entry name" value="HATPase_c"/>
    <property type="match status" value="1"/>
</dbReference>
<comment type="caution">
    <text evidence="13">The sequence shown here is derived from an EMBL/GenBank/DDBJ whole genome shotgun (WGS) entry which is preliminary data.</text>
</comment>
<dbReference type="Proteomes" id="UP001314903">
    <property type="component" value="Unassembled WGS sequence"/>
</dbReference>
<evidence type="ECO:0000256" key="5">
    <source>
        <dbReference type="ARBA" id="ARBA00022679"/>
    </source>
</evidence>
<keyword evidence="10" id="KW-0812">Transmembrane</keyword>
<gene>
    <name evidence="13" type="ORF">J2Z35_002114</name>
</gene>
<evidence type="ECO:0000259" key="12">
    <source>
        <dbReference type="PROSITE" id="PS50885"/>
    </source>
</evidence>
<dbReference type="SUPFAM" id="SSF47384">
    <property type="entry name" value="Homodimeric domain of signal transducing histidine kinase"/>
    <property type="match status" value="1"/>
</dbReference>
<dbReference type="InterPro" id="IPR050351">
    <property type="entry name" value="BphY/WalK/GraS-like"/>
</dbReference>
<name>A0ABS4KKL3_9FIRM</name>
<comment type="subcellular location">
    <subcellularLocation>
        <location evidence="2">Membrane</location>
    </subcellularLocation>
</comment>
<reference evidence="13 14" key="1">
    <citation type="submission" date="2021-03" db="EMBL/GenBank/DDBJ databases">
        <title>Genomic Encyclopedia of Type Strains, Phase IV (KMG-IV): sequencing the most valuable type-strain genomes for metagenomic binning, comparative biology and taxonomic classification.</title>
        <authorList>
            <person name="Goeker M."/>
        </authorList>
    </citation>
    <scope>NUCLEOTIDE SEQUENCE [LARGE SCALE GENOMIC DNA]</scope>
    <source>
        <strain evidence="13 14">DSM 27512</strain>
    </source>
</reference>
<dbReference type="Pfam" id="PF00512">
    <property type="entry name" value="HisKA"/>
    <property type="match status" value="1"/>
</dbReference>
<evidence type="ECO:0000256" key="3">
    <source>
        <dbReference type="ARBA" id="ARBA00012438"/>
    </source>
</evidence>
<dbReference type="PANTHER" id="PTHR42878">
    <property type="entry name" value="TWO-COMPONENT HISTIDINE KINASE"/>
    <property type="match status" value="1"/>
</dbReference>
<organism evidence="13 14">
    <name type="scientific">Acetoanaerobium pronyense</name>
    <dbReference type="NCBI Taxonomy" id="1482736"/>
    <lineage>
        <taxon>Bacteria</taxon>
        <taxon>Bacillati</taxon>
        <taxon>Bacillota</taxon>
        <taxon>Clostridia</taxon>
        <taxon>Peptostreptococcales</taxon>
        <taxon>Filifactoraceae</taxon>
        <taxon>Acetoanaerobium</taxon>
    </lineage>
</organism>
<keyword evidence="10" id="KW-0472">Membrane</keyword>
<evidence type="ECO:0000259" key="11">
    <source>
        <dbReference type="PROSITE" id="PS50109"/>
    </source>
</evidence>
<dbReference type="PROSITE" id="PS50109">
    <property type="entry name" value="HIS_KIN"/>
    <property type="match status" value="1"/>
</dbReference>
<evidence type="ECO:0000256" key="10">
    <source>
        <dbReference type="SAM" id="Phobius"/>
    </source>
</evidence>
<accession>A0ABS4KKL3</accession>
<evidence type="ECO:0000256" key="7">
    <source>
        <dbReference type="ARBA" id="ARBA00022777"/>
    </source>
</evidence>
<evidence type="ECO:0000256" key="8">
    <source>
        <dbReference type="ARBA" id="ARBA00022840"/>
    </source>
</evidence>
<dbReference type="Gene3D" id="6.10.340.10">
    <property type="match status" value="1"/>
</dbReference>
<keyword evidence="4" id="KW-0597">Phosphoprotein</keyword>
<dbReference type="RefSeq" id="WP_245330859.1">
    <property type="nucleotide sequence ID" value="NZ_JAGGLI010000025.1"/>
</dbReference>
<dbReference type="SUPFAM" id="SSF55874">
    <property type="entry name" value="ATPase domain of HSP90 chaperone/DNA topoisomerase II/histidine kinase"/>
    <property type="match status" value="1"/>
</dbReference>
<dbReference type="EMBL" id="JAGGLI010000025">
    <property type="protein sequence ID" value="MBP2028313.1"/>
    <property type="molecule type" value="Genomic_DNA"/>
</dbReference>
<protein>
    <recommendedName>
        <fullName evidence="3">histidine kinase</fullName>
        <ecNumber evidence="3">2.7.13.3</ecNumber>
    </recommendedName>
</protein>
<keyword evidence="6" id="KW-0547">Nucleotide-binding</keyword>
<dbReference type="CDD" id="cd06225">
    <property type="entry name" value="HAMP"/>
    <property type="match status" value="1"/>
</dbReference>
<comment type="catalytic activity">
    <reaction evidence="1">
        <text>ATP + protein L-histidine = ADP + protein N-phospho-L-histidine.</text>
        <dbReference type="EC" id="2.7.13.3"/>
    </reaction>
</comment>
<dbReference type="CDD" id="cd00075">
    <property type="entry name" value="HATPase"/>
    <property type="match status" value="1"/>
</dbReference>
<proteinExistence type="predicted"/>
<dbReference type="SMART" id="SM00304">
    <property type="entry name" value="HAMP"/>
    <property type="match status" value="1"/>
</dbReference>
<dbReference type="PRINTS" id="PR00344">
    <property type="entry name" value="BCTRLSENSOR"/>
</dbReference>
<keyword evidence="7 13" id="KW-0418">Kinase</keyword>
<dbReference type="CDD" id="cd00082">
    <property type="entry name" value="HisKA"/>
    <property type="match status" value="1"/>
</dbReference>
<evidence type="ECO:0000313" key="14">
    <source>
        <dbReference type="Proteomes" id="UP001314903"/>
    </source>
</evidence>
<dbReference type="GO" id="GO:0016301">
    <property type="term" value="F:kinase activity"/>
    <property type="evidence" value="ECO:0007669"/>
    <property type="project" value="UniProtKB-KW"/>
</dbReference>
<dbReference type="SUPFAM" id="SSF158472">
    <property type="entry name" value="HAMP domain-like"/>
    <property type="match status" value="1"/>
</dbReference>
<keyword evidence="5" id="KW-0808">Transferase</keyword>
<keyword evidence="8" id="KW-0067">ATP-binding</keyword>
<feature type="domain" description="HAMP" evidence="12">
    <location>
        <begin position="193"/>
        <end position="245"/>
    </location>
</feature>
<feature type="domain" description="Histidine kinase" evidence="11">
    <location>
        <begin position="253"/>
        <end position="465"/>
    </location>
</feature>
<evidence type="ECO:0000256" key="9">
    <source>
        <dbReference type="ARBA" id="ARBA00023012"/>
    </source>
</evidence>